<organism evidence="2 3">
    <name type="scientific">Callipepla squamata</name>
    <name type="common">Scaled quail</name>
    <dbReference type="NCBI Taxonomy" id="9009"/>
    <lineage>
        <taxon>Eukaryota</taxon>
        <taxon>Metazoa</taxon>
        <taxon>Chordata</taxon>
        <taxon>Craniata</taxon>
        <taxon>Vertebrata</taxon>
        <taxon>Euteleostomi</taxon>
        <taxon>Archelosauria</taxon>
        <taxon>Archosauria</taxon>
        <taxon>Dinosauria</taxon>
        <taxon>Saurischia</taxon>
        <taxon>Theropoda</taxon>
        <taxon>Coelurosauria</taxon>
        <taxon>Aves</taxon>
        <taxon>Neognathae</taxon>
        <taxon>Galloanserae</taxon>
        <taxon>Galliformes</taxon>
        <taxon>Odontophoridae</taxon>
        <taxon>Callipepla</taxon>
    </lineage>
</organism>
<dbReference type="EMBL" id="MCFN01000062">
    <property type="protein sequence ID" value="OXB66470.1"/>
    <property type="molecule type" value="Genomic_DNA"/>
</dbReference>
<feature type="compositionally biased region" description="Acidic residues" evidence="1">
    <location>
        <begin position="22"/>
        <end position="35"/>
    </location>
</feature>
<feature type="region of interest" description="Disordered" evidence="1">
    <location>
        <begin position="635"/>
        <end position="678"/>
    </location>
</feature>
<dbReference type="PANTHER" id="PTHR21510">
    <property type="entry name" value="AKNA DOMAIN-CONTAINING PROTEIN"/>
    <property type="match status" value="1"/>
</dbReference>
<feature type="compositionally biased region" description="Low complexity" evidence="1">
    <location>
        <begin position="174"/>
        <end position="189"/>
    </location>
</feature>
<evidence type="ECO:0000256" key="1">
    <source>
        <dbReference type="SAM" id="MobiDB-lite"/>
    </source>
</evidence>
<dbReference type="Proteomes" id="UP000198323">
    <property type="component" value="Unassembled WGS sequence"/>
</dbReference>
<dbReference type="AlphaFoldDB" id="A0A226NGE4"/>
<accession>A0A226NGE4</accession>
<feature type="region of interest" description="Disordered" evidence="1">
    <location>
        <begin position="510"/>
        <end position="530"/>
    </location>
</feature>
<feature type="region of interest" description="Disordered" evidence="1">
    <location>
        <begin position="268"/>
        <end position="289"/>
    </location>
</feature>
<feature type="region of interest" description="Disordered" evidence="1">
    <location>
        <begin position="1"/>
        <end position="255"/>
    </location>
</feature>
<dbReference type="GO" id="GO:0021849">
    <property type="term" value="P:neuroblast division in subventricular zone"/>
    <property type="evidence" value="ECO:0007669"/>
    <property type="project" value="TreeGrafter"/>
</dbReference>
<protein>
    <recommendedName>
        <fullName evidence="4">AKNA domain-containing protein</fullName>
    </recommendedName>
</protein>
<name>A0A226NGE4_CALSU</name>
<evidence type="ECO:0000313" key="2">
    <source>
        <dbReference type="EMBL" id="OXB66470.1"/>
    </source>
</evidence>
<reference evidence="2 3" key="1">
    <citation type="submission" date="2016-07" db="EMBL/GenBank/DDBJ databases">
        <title>Disparate Historic Effective Population Sizes Predicted by Modern Levels of Genome Diversity for the Scaled Quail (Callipepla squamata) and the Northern Bobwhite (Colinus virginianus): Inferences from First and Second Generation Draft Genome Assemblies for Sympatric New World Quail.</title>
        <authorList>
            <person name="Oldeschulte D.L."/>
            <person name="Halley Y.A."/>
            <person name="Bhattarai E.K."/>
            <person name="Brashear W.A."/>
            <person name="Hill J."/>
            <person name="Metz R.P."/>
            <person name="Johnson C.D."/>
            <person name="Rollins D."/>
            <person name="Peterson M.J."/>
            <person name="Bickhart D.M."/>
            <person name="Decker J.E."/>
            <person name="Seabury C.M."/>
        </authorList>
    </citation>
    <scope>NUCLEOTIDE SEQUENCE [LARGE SCALE GENOMIC DNA]</scope>
    <source>
        <strain evidence="2 3">Texas</strain>
        <tissue evidence="2">Leg muscle</tissue>
    </source>
</reference>
<feature type="compositionally biased region" description="Basic and acidic residues" evidence="1">
    <location>
        <begin position="192"/>
        <end position="203"/>
    </location>
</feature>
<evidence type="ECO:0008006" key="4">
    <source>
        <dbReference type="Google" id="ProtNLM"/>
    </source>
</evidence>
<keyword evidence="3" id="KW-1185">Reference proteome</keyword>
<feature type="region of interest" description="Disordered" evidence="1">
    <location>
        <begin position="583"/>
        <end position="613"/>
    </location>
</feature>
<gene>
    <name evidence="2" type="ORF">ASZ78_011585</name>
</gene>
<comment type="caution">
    <text evidence="2">The sequence shown here is derived from an EMBL/GenBank/DDBJ whole genome shotgun (WGS) entry which is preliminary data.</text>
</comment>
<dbReference type="InterPro" id="IPR052655">
    <property type="entry name" value="AKNA_Centrosome-Trans_reg"/>
</dbReference>
<dbReference type="GO" id="GO:0001837">
    <property type="term" value="P:epithelial to mesenchymal transition"/>
    <property type="evidence" value="ECO:0007669"/>
    <property type="project" value="TreeGrafter"/>
</dbReference>
<feature type="compositionally biased region" description="Acidic residues" evidence="1">
    <location>
        <begin position="97"/>
        <end position="114"/>
    </location>
</feature>
<sequence>MGSSSPWLHWTQSKLGSQEPQCWEEEEEEEEGEEDFERHMDENGVIGLGAATAELSDPQDSGSEWGREVARSPLWGDGEDMDAGSPAEPRWYAQQDLTEEEEEEEQGSSEEDERPEGPWGTESDGDPRAEPPQKASGTTTDGGGTSGPSDSSPIPSTPPRHHRGWGRARDPNHSPQTPQQPKPSLLSPSPRHRTDTRKLKDPTDICPYGRGRLNHPLPDLSKVEARVKVGQSYRPPPSRALPACTRPLGGPLVPKSPAEIVREVLLSSGEGSSPQPPAPPGVPQELRSPRQATALVQQLQDDYHKLLTKYAEAENTIDQLRLGAKVNLYSDPPCASRSAHAGTMGGGCRVMAFSIPRASAAAISTAPNPQLPVGGAPVPGPAELGVSSQPCLPRSVLGGCPTCVGPCCCAGPRLTQTLAEQTRKFQAQVDSFEAWIRAGSSVPQEQLQRFRRLQDMQDALERAYLEAREEQSLGDTGNFDPERTVEGDIFCLGMRLEELKERLERAAPVCPTVTEGPPSTGETAGDSEDVAVGLPQPLRHKQLQAEEDFGDLLQQYQRLKSLPASLSLEQLSLTGSAALEEAGGTAVGDSGPGGALSGTQSPEGGTDLETSPSRAIRALQDEVWRLRLRLEESLHRSHREQNPTTLGSTTPGIPMGSWALPPQDGTPLDPGKQRGGPLTTGRACGEHCGDLVWVTGIGDTKMQSCFLPYSLAV</sequence>
<dbReference type="OrthoDB" id="10035553at2759"/>
<proteinExistence type="predicted"/>
<dbReference type="PANTHER" id="PTHR21510:SF15">
    <property type="entry name" value="MICROTUBULE ORGANIZATION PROTEIN AKNA"/>
    <property type="match status" value="1"/>
</dbReference>
<dbReference type="GO" id="GO:0060234">
    <property type="term" value="P:neuroblast delamination"/>
    <property type="evidence" value="ECO:0007669"/>
    <property type="project" value="TreeGrafter"/>
</dbReference>
<feature type="compositionally biased region" description="Polar residues" evidence="1">
    <location>
        <begin position="1"/>
        <end position="20"/>
    </location>
</feature>
<evidence type="ECO:0000313" key="3">
    <source>
        <dbReference type="Proteomes" id="UP000198323"/>
    </source>
</evidence>
<dbReference type="GO" id="GO:0005813">
    <property type="term" value="C:centrosome"/>
    <property type="evidence" value="ECO:0007669"/>
    <property type="project" value="TreeGrafter"/>
</dbReference>
<feature type="compositionally biased region" description="Polar residues" evidence="1">
    <location>
        <begin position="597"/>
        <end position="613"/>
    </location>
</feature>
<feature type="compositionally biased region" description="Polar residues" evidence="1">
    <location>
        <begin position="642"/>
        <end position="651"/>
    </location>
</feature>